<proteinExistence type="inferred from homology"/>
<evidence type="ECO:0000256" key="2">
    <source>
        <dbReference type="ARBA" id="ARBA00009840"/>
    </source>
</evidence>
<evidence type="ECO:0000256" key="3">
    <source>
        <dbReference type="ARBA" id="ARBA00023054"/>
    </source>
</evidence>
<feature type="region of interest" description="Disordered" evidence="5">
    <location>
        <begin position="478"/>
        <end position="501"/>
    </location>
</feature>
<keyword evidence="6" id="KW-0812">Transmembrane</keyword>
<dbReference type="RefSeq" id="WP_112927185.1">
    <property type="nucleotide sequence ID" value="NZ_CP029556.1"/>
</dbReference>
<dbReference type="GO" id="GO:0006310">
    <property type="term" value="P:DNA recombination"/>
    <property type="evidence" value="ECO:0007669"/>
    <property type="project" value="UniProtKB-KW"/>
</dbReference>
<dbReference type="Gene3D" id="1.20.120.20">
    <property type="entry name" value="Apolipoprotein"/>
    <property type="match status" value="1"/>
</dbReference>
<dbReference type="Proteomes" id="UP000251842">
    <property type="component" value="Chromosome"/>
</dbReference>
<dbReference type="InterPro" id="IPR003798">
    <property type="entry name" value="DNA_recombination_RmuC"/>
</dbReference>
<evidence type="ECO:0000256" key="4">
    <source>
        <dbReference type="ARBA" id="ARBA00023172"/>
    </source>
</evidence>
<accession>A0A344J7G3</accession>
<evidence type="ECO:0000256" key="5">
    <source>
        <dbReference type="SAM" id="MobiDB-lite"/>
    </source>
</evidence>
<protein>
    <submittedName>
        <fullName evidence="7">DNA recombination protein RmuC</fullName>
    </submittedName>
</protein>
<dbReference type="EMBL" id="CP029556">
    <property type="protein sequence ID" value="AXA84973.1"/>
    <property type="molecule type" value="Genomic_DNA"/>
</dbReference>
<dbReference type="AlphaFoldDB" id="A0A344J7G3"/>
<keyword evidence="4" id="KW-0233">DNA recombination</keyword>
<dbReference type="Pfam" id="PF02646">
    <property type="entry name" value="RmuC"/>
    <property type="match status" value="1"/>
</dbReference>
<sequence>MPDTSLLLIALLVAVLVAIVLLFILLLRKPEAALAALRDRLEDALREEQRSGRGELRDSLESLARAQSAQMDSFAARLLDTDQRHDVRFGQFREALSEETRQARSESGELQLRHNTALTQRVNELTERTDKRLDEFRIAIGDDARRARVEGAEAQRLFAETLGARLKELGERNIQTMGELRAQVDAQLKAMQADNAQKLEQMRATVDEKLQSTLETRLGESFRLVSERLEAVQRGLGEMQQLASGVGDLKRVLTNVKTRGTFGEVQLGALLEQVLTLEQYAGNVATVPGSGERVEYAVKLPGAGEDGAIWLPIDAKFPHEDYERLLDAQERADAVAMTEAGNALERRIRDEAKKIREKYVAPPHTTDFALMFLPTEGLYAEVIRRPGLFDNVQREQRITLVGPTTLLALLNSLQMGFRTLAIEKRSSEVWQTLGAVKDEFGKFATVLEKAHSQLDTVQNSIKKAGVRTRAIERKLRGVESLPAADAPSQPALGVDDETGEP</sequence>
<feature type="transmembrane region" description="Helical" evidence="6">
    <location>
        <begin position="6"/>
        <end position="27"/>
    </location>
</feature>
<evidence type="ECO:0000256" key="6">
    <source>
        <dbReference type="SAM" id="Phobius"/>
    </source>
</evidence>
<evidence type="ECO:0000313" key="7">
    <source>
        <dbReference type="EMBL" id="AXA84973.1"/>
    </source>
</evidence>
<evidence type="ECO:0000313" key="8">
    <source>
        <dbReference type="Proteomes" id="UP000251842"/>
    </source>
</evidence>
<name>A0A344J7G3_9GAMM</name>
<dbReference type="PANTHER" id="PTHR30563:SF0">
    <property type="entry name" value="DNA RECOMBINATION PROTEIN RMUC"/>
    <property type="match status" value="1"/>
</dbReference>
<dbReference type="OrthoDB" id="9765111at2"/>
<reference evidence="8" key="1">
    <citation type="submission" date="2018-05" db="EMBL/GenBank/DDBJ databases">
        <title>Luteimonas pekinense sp. nov., isolated from human Meibomian gland secretions, Beijing, China.</title>
        <authorList>
            <person name="Wen T."/>
            <person name="Bai H."/>
            <person name="Lv H."/>
        </authorList>
    </citation>
    <scope>NUCLEOTIDE SEQUENCE [LARGE SCALE GENOMIC DNA]</scope>
    <source>
        <strain evidence="8">83-4</strain>
    </source>
</reference>
<keyword evidence="6" id="KW-0472">Membrane</keyword>
<gene>
    <name evidence="7" type="ORF">DCD74_10040</name>
</gene>
<dbReference type="KEGG" id="lue:DCD74_10040"/>
<dbReference type="PANTHER" id="PTHR30563">
    <property type="entry name" value="DNA RECOMBINATION PROTEIN RMUC"/>
    <property type="match status" value="1"/>
</dbReference>
<comment type="similarity">
    <text evidence="2">Belongs to the RmuC family.</text>
</comment>
<evidence type="ECO:0000256" key="1">
    <source>
        <dbReference type="ARBA" id="ARBA00003416"/>
    </source>
</evidence>
<organism evidence="7 8">
    <name type="scientific">Solilutibacter oculi</name>
    <dbReference type="NCBI Taxonomy" id="2698682"/>
    <lineage>
        <taxon>Bacteria</taxon>
        <taxon>Pseudomonadati</taxon>
        <taxon>Pseudomonadota</taxon>
        <taxon>Gammaproteobacteria</taxon>
        <taxon>Lysobacterales</taxon>
        <taxon>Lysobacteraceae</taxon>
        <taxon>Solilutibacter</taxon>
    </lineage>
</organism>
<keyword evidence="3" id="KW-0175">Coiled coil</keyword>
<keyword evidence="6" id="KW-1133">Transmembrane helix</keyword>
<comment type="function">
    <text evidence="1">Involved in DNA recombination.</text>
</comment>
<keyword evidence="8" id="KW-1185">Reference proteome</keyword>